<evidence type="ECO:0000313" key="1">
    <source>
        <dbReference type="EMBL" id="SHF44167.1"/>
    </source>
</evidence>
<organism evidence="1 2">
    <name type="scientific">Caloramator proteoclasticus DSM 10124</name>
    <dbReference type="NCBI Taxonomy" id="1121262"/>
    <lineage>
        <taxon>Bacteria</taxon>
        <taxon>Bacillati</taxon>
        <taxon>Bacillota</taxon>
        <taxon>Clostridia</taxon>
        <taxon>Eubacteriales</taxon>
        <taxon>Clostridiaceae</taxon>
        <taxon>Caloramator</taxon>
    </lineage>
</organism>
<dbReference type="AlphaFoldDB" id="A0A1M5BPK5"/>
<sequence>MKNNEFILVCGNCGERLTLEDNLSDKIIDEKFTIVSSDDGRIYITCKSCGNKISF</sequence>
<dbReference type="RefSeq" id="WP_159431476.1">
    <property type="nucleotide sequence ID" value="NZ_FQVG01000078.1"/>
</dbReference>
<name>A0A1M5BPK5_9CLOT</name>
<dbReference type="EMBL" id="FQVG01000078">
    <property type="protein sequence ID" value="SHF44167.1"/>
    <property type="molecule type" value="Genomic_DNA"/>
</dbReference>
<dbReference type="Proteomes" id="UP000184423">
    <property type="component" value="Unassembled WGS sequence"/>
</dbReference>
<proteinExistence type="predicted"/>
<accession>A0A1M5BPK5</accession>
<evidence type="ECO:0000313" key="2">
    <source>
        <dbReference type="Proteomes" id="UP000184423"/>
    </source>
</evidence>
<gene>
    <name evidence="1" type="ORF">SAMN02746091_02533</name>
</gene>
<keyword evidence="2" id="KW-1185">Reference proteome</keyword>
<reference evidence="2" key="1">
    <citation type="submission" date="2016-11" db="EMBL/GenBank/DDBJ databases">
        <authorList>
            <person name="Varghese N."/>
            <person name="Submissions S."/>
        </authorList>
    </citation>
    <scope>NUCLEOTIDE SEQUENCE [LARGE SCALE GENOMIC DNA]</scope>
    <source>
        <strain evidence="2">DSM 10124</strain>
    </source>
</reference>
<protein>
    <submittedName>
        <fullName evidence="1">Uncharacterized protein</fullName>
    </submittedName>
</protein>